<evidence type="ECO:0000313" key="2">
    <source>
        <dbReference type="WBParaSite" id="JU765_v2.g19188.t1"/>
    </source>
</evidence>
<protein>
    <submittedName>
        <fullName evidence="2">Uncharacterized protein</fullName>
    </submittedName>
</protein>
<name>A0AC34QTK0_9BILA</name>
<dbReference type="Proteomes" id="UP000887576">
    <property type="component" value="Unplaced"/>
</dbReference>
<accession>A0AC34QTK0</accession>
<proteinExistence type="predicted"/>
<dbReference type="WBParaSite" id="JU765_v2.g19188.t1">
    <property type="protein sequence ID" value="JU765_v2.g19188.t1"/>
    <property type="gene ID" value="JU765_v2.g19188"/>
</dbReference>
<organism evidence="1 2">
    <name type="scientific">Panagrolaimus sp. JU765</name>
    <dbReference type="NCBI Taxonomy" id="591449"/>
    <lineage>
        <taxon>Eukaryota</taxon>
        <taxon>Metazoa</taxon>
        <taxon>Ecdysozoa</taxon>
        <taxon>Nematoda</taxon>
        <taxon>Chromadorea</taxon>
        <taxon>Rhabditida</taxon>
        <taxon>Tylenchina</taxon>
        <taxon>Panagrolaimomorpha</taxon>
        <taxon>Panagrolaimoidea</taxon>
        <taxon>Panagrolaimidae</taxon>
        <taxon>Panagrolaimus</taxon>
    </lineage>
</organism>
<evidence type="ECO:0000313" key="1">
    <source>
        <dbReference type="Proteomes" id="UP000887576"/>
    </source>
</evidence>
<sequence length="356" mass="42362">MKSTVKRPSNSNGFQTKFLEDLKIQENEKIMYLKRLSDMDNIKKQNNHTLPKISPFGTKYLNQNWIKQLCIGQDKRRCSTKFLNLEAILRAAPKYKTLSCLIQKNMSTILEAIMCFLFDEKKFREAKRVLARENRDIRLVFDRLEDRRFCPYKNKFSSMMAAQRSLNLSDDETNNWIYLAIVRDPIDRFLSGYVDKCIRKPYKVGYCNGCDGNMTCFILTEYERLMNSSYGKWVTRTFEDRHFFPQTWRCNFKTALSRYKLIHYSSQIQHRSEFLGELLTALESHHVPKDSLKFIKEQLQEGQTIHTTITSEARIFYENILRSSPFLMEHVIRMFYWDYKLLGFDLPKIDSFGIFL</sequence>
<reference evidence="2" key="1">
    <citation type="submission" date="2022-11" db="UniProtKB">
        <authorList>
            <consortium name="WormBaseParasite"/>
        </authorList>
    </citation>
    <scope>IDENTIFICATION</scope>
</reference>